<gene>
    <name evidence="3" type="ORF">TRIVIDRAFT_218300</name>
</gene>
<dbReference type="Pfam" id="PF00578">
    <property type="entry name" value="AhpC-TSA"/>
    <property type="match status" value="1"/>
</dbReference>
<feature type="compositionally biased region" description="Polar residues" evidence="1">
    <location>
        <begin position="1"/>
        <end position="11"/>
    </location>
</feature>
<dbReference type="OMA" id="WMEENIE"/>
<dbReference type="Proteomes" id="UP000007115">
    <property type="component" value="Unassembled WGS sequence"/>
</dbReference>
<organism evidence="3 4">
    <name type="scientific">Hypocrea virens (strain Gv29-8 / FGSC 10586)</name>
    <name type="common">Gliocladium virens</name>
    <name type="synonym">Trichoderma virens</name>
    <dbReference type="NCBI Taxonomy" id="413071"/>
    <lineage>
        <taxon>Eukaryota</taxon>
        <taxon>Fungi</taxon>
        <taxon>Dikarya</taxon>
        <taxon>Ascomycota</taxon>
        <taxon>Pezizomycotina</taxon>
        <taxon>Sordariomycetes</taxon>
        <taxon>Hypocreomycetidae</taxon>
        <taxon>Hypocreales</taxon>
        <taxon>Hypocreaceae</taxon>
        <taxon>Trichoderma</taxon>
    </lineage>
</organism>
<sequence>MPRTRSAVNRRTSTTKKVETKPPPKVPKPSREQTAKVVKKSRPKKGNETSDENTAPIISVGSRVPLTDDFGGALYLHDGTKTSLKQLVEDSINGIIVFVYPKPLDEDDDLCGEFDHAQLDWDPAEMNTIGISRDSVSSLAAFVAKDEGPIQFVSNLDGSLMKAMSITSPKGVIKQGGFIILKSGILLARAIGKTDKIMDGICRVLFPWMEENIEEMSQ</sequence>
<feature type="region of interest" description="Disordered" evidence="1">
    <location>
        <begin position="1"/>
        <end position="55"/>
    </location>
</feature>
<evidence type="ECO:0000259" key="2">
    <source>
        <dbReference type="Pfam" id="PF00578"/>
    </source>
</evidence>
<proteinExistence type="predicted"/>
<dbReference type="EMBL" id="ABDF02000002">
    <property type="protein sequence ID" value="EHK26128.1"/>
    <property type="molecule type" value="Genomic_DNA"/>
</dbReference>
<evidence type="ECO:0000313" key="4">
    <source>
        <dbReference type="Proteomes" id="UP000007115"/>
    </source>
</evidence>
<dbReference type="SUPFAM" id="SSF52833">
    <property type="entry name" value="Thioredoxin-like"/>
    <property type="match status" value="1"/>
</dbReference>
<evidence type="ECO:0000313" key="3">
    <source>
        <dbReference type="EMBL" id="EHK26128.1"/>
    </source>
</evidence>
<dbReference type="GO" id="GO:0016491">
    <property type="term" value="F:oxidoreductase activity"/>
    <property type="evidence" value="ECO:0007669"/>
    <property type="project" value="InterPro"/>
</dbReference>
<dbReference type="OrthoDB" id="4895309at2759"/>
<dbReference type="AlphaFoldDB" id="G9MHE0"/>
<dbReference type="Gene3D" id="3.40.30.10">
    <property type="entry name" value="Glutaredoxin"/>
    <property type="match status" value="1"/>
</dbReference>
<dbReference type="GeneID" id="25791334"/>
<dbReference type="InterPro" id="IPR036249">
    <property type="entry name" value="Thioredoxin-like_sf"/>
</dbReference>
<protein>
    <recommendedName>
        <fullName evidence="2">Alkyl hydroperoxide reductase subunit C/ Thiol specific antioxidant domain-containing protein</fullName>
    </recommendedName>
</protein>
<dbReference type="HOGENOM" id="CLU_1267051_0_0_1"/>
<comment type="caution">
    <text evidence="3">The sequence shown here is derived from an EMBL/GenBank/DDBJ whole genome shotgun (WGS) entry which is preliminary data.</text>
</comment>
<keyword evidence="4" id="KW-1185">Reference proteome</keyword>
<dbReference type="InterPro" id="IPR000866">
    <property type="entry name" value="AhpC/TSA"/>
</dbReference>
<dbReference type="STRING" id="413071.G9MHE0"/>
<dbReference type="GO" id="GO:0016209">
    <property type="term" value="F:antioxidant activity"/>
    <property type="evidence" value="ECO:0007669"/>
    <property type="project" value="InterPro"/>
</dbReference>
<accession>G9MHE0</accession>
<feature type="domain" description="Alkyl hydroperoxide reductase subunit C/ Thiol specific antioxidant" evidence="2">
    <location>
        <begin position="77"/>
        <end position="186"/>
    </location>
</feature>
<dbReference type="InParanoid" id="G9MHE0"/>
<reference evidence="3 4" key="1">
    <citation type="journal article" date="2011" name="Genome Biol.">
        <title>Comparative genome sequence analysis underscores mycoparasitism as the ancestral life style of Trichoderma.</title>
        <authorList>
            <person name="Kubicek C.P."/>
            <person name="Herrera-Estrella A."/>
            <person name="Seidl-Seiboth V."/>
            <person name="Martinez D.A."/>
            <person name="Druzhinina I.S."/>
            <person name="Thon M."/>
            <person name="Zeilinger S."/>
            <person name="Casas-Flores S."/>
            <person name="Horwitz B.A."/>
            <person name="Mukherjee P.K."/>
            <person name="Mukherjee M."/>
            <person name="Kredics L."/>
            <person name="Alcaraz L.D."/>
            <person name="Aerts A."/>
            <person name="Antal Z."/>
            <person name="Atanasova L."/>
            <person name="Cervantes-Badillo M.G."/>
            <person name="Challacombe J."/>
            <person name="Chertkov O."/>
            <person name="McCluskey K."/>
            <person name="Coulpier F."/>
            <person name="Deshpande N."/>
            <person name="von Doehren H."/>
            <person name="Ebbole D.J."/>
            <person name="Esquivel-Naranjo E.U."/>
            <person name="Fekete E."/>
            <person name="Flipphi M."/>
            <person name="Glaser F."/>
            <person name="Gomez-Rodriguez E.Y."/>
            <person name="Gruber S."/>
            <person name="Han C."/>
            <person name="Henrissat B."/>
            <person name="Hermosa R."/>
            <person name="Hernandez-Onate M."/>
            <person name="Karaffa L."/>
            <person name="Kosti I."/>
            <person name="Le Crom S."/>
            <person name="Lindquist E."/>
            <person name="Lucas S."/>
            <person name="Luebeck M."/>
            <person name="Luebeck P.S."/>
            <person name="Margeot A."/>
            <person name="Metz B."/>
            <person name="Misra M."/>
            <person name="Nevalainen H."/>
            <person name="Omann M."/>
            <person name="Packer N."/>
            <person name="Perrone G."/>
            <person name="Uresti-Rivera E.E."/>
            <person name="Salamov A."/>
            <person name="Schmoll M."/>
            <person name="Seiboth B."/>
            <person name="Shapiro H."/>
            <person name="Sukno S."/>
            <person name="Tamayo-Ramos J.A."/>
            <person name="Tisch D."/>
            <person name="Wiest A."/>
            <person name="Wilkinson H.H."/>
            <person name="Zhang M."/>
            <person name="Coutinho P.M."/>
            <person name="Kenerley C.M."/>
            <person name="Monte E."/>
            <person name="Baker S.E."/>
            <person name="Grigoriev I.V."/>
        </authorList>
    </citation>
    <scope>NUCLEOTIDE SEQUENCE [LARGE SCALE GENOMIC DNA]</scope>
    <source>
        <strain evidence="4">Gv29-8 / FGSC 10586</strain>
    </source>
</reference>
<evidence type="ECO:0000256" key="1">
    <source>
        <dbReference type="SAM" id="MobiDB-lite"/>
    </source>
</evidence>
<name>G9MHE0_HYPVG</name>
<dbReference type="RefSeq" id="XP_013960342.1">
    <property type="nucleotide sequence ID" value="XM_014104867.1"/>
</dbReference>
<dbReference type="VEuPathDB" id="FungiDB:TRIVIDRAFT_218300"/>